<keyword evidence="6" id="KW-1185">Reference proteome</keyword>
<keyword evidence="2" id="KW-0472">Membrane</keyword>
<feature type="region of interest" description="Disordered" evidence="1">
    <location>
        <begin position="34"/>
        <end position="55"/>
    </location>
</feature>
<keyword evidence="2" id="KW-0812">Transmembrane</keyword>
<accession>A0ABS7P138</accession>
<keyword evidence="2" id="KW-1133">Transmembrane helix</keyword>
<organism evidence="5 6">
    <name type="scientific">Rhodococcoides corynebacterioides</name>
    <dbReference type="NCBI Taxonomy" id="53972"/>
    <lineage>
        <taxon>Bacteria</taxon>
        <taxon>Bacillati</taxon>
        <taxon>Actinomycetota</taxon>
        <taxon>Actinomycetes</taxon>
        <taxon>Mycobacteriales</taxon>
        <taxon>Nocardiaceae</taxon>
        <taxon>Rhodococcoides</taxon>
    </lineage>
</organism>
<reference evidence="5 6" key="1">
    <citation type="submission" date="2020-06" db="EMBL/GenBank/DDBJ databases">
        <title>Taxonomy, biology and ecology of Rhodococcus bacteria occurring in California pistachio and other woody hosts as revealed by genome sequence analyses.</title>
        <authorList>
            <person name="Gai Y."/>
            <person name="Riely B."/>
        </authorList>
    </citation>
    <scope>NUCLEOTIDE SEQUENCE [LARGE SCALE GENOMIC DNA]</scope>
    <source>
        <strain evidence="5 6">BP-281</strain>
    </source>
</reference>
<protein>
    <submittedName>
        <fullName evidence="5">DUF4349 domain-containing protein</fullName>
    </submittedName>
</protein>
<proteinExistence type="predicted"/>
<feature type="domain" description="DUF4349" evidence="4">
    <location>
        <begin position="76"/>
        <end position="277"/>
    </location>
</feature>
<dbReference type="RefSeq" id="WP_222682883.1">
    <property type="nucleotide sequence ID" value="NZ_JABUBT010000001.1"/>
</dbReference>
<evidence type="ECO:0000256" key="2">
    <source>
        <dbReference type="SAM" id="Phobius"/>
    </source>
</evidence>
<dbReference type="EMBL" id="JABUBU010000001">
    <property type="protein sequence ID" value="MBY6365771.1"/>
    <property type="molecule type" value="Genomic_DNA"/>
</dbReference>
<comment type="caution">
    <text evidence="5">The sequence shown here is derived from an EMBL/GenBank/DDBJ whole genome shotgun (WGS) entry which is preliminary data.</text>
</comment>
<evidence type="ECO:0000313" key="6">
    <source>
        <dbReference type="Proteomes" id="UP000825228"/>
    </source>
</evidence>
<evidence type="ECO:0000259" key="4">
    <source>
        <dbReference type="Pfam" id="PF14257"/>
    </source>
</evidence>
<evidence type="ECO:0000313" key="5">
    <source>
        <dbReference type="EMBL" id="MBY6365771.1"/>
    </source>
</evidence>
<gene>
    <name evidence="5" type="ORF">HQ603_03275</name>
</gene>
<evidence type="ECO:0000256" key="3">
    <source>
        <dbReference type="SAM" id="SignalP"/>
    </source>
</evidence>
<feature type="transmembrane region" description="Helical" evidence="2">
    <location>
        <begin position="258"/>
        <end position="283"/>
    </location>
</feature>
<dbReference type="Proteomes" id="UP000825228">
    <property type="component" value="Unassembled WGS sequence"/>
</dbReference>
<name>A0ABS7P138_9NOCA</name>
<feature type="signal peptide" evidence="3">
    <location>
        <begin position="1"/>
        <end position="26"/>
    </location>
</feature>
<keyword evidence="3" id="KW-0732">Signal</keyword>
<feature type="chain" id="PRO_5047252574" evidence="3">
    <location>
        <begin position="27"/>
        <end position="302"/>
    </location>
</feature>
<sequence length="302" mass="31079">MRTARPRTAPTTRLAAVLCIAGLLAAAGCATREPDLGPSGEPHDAGAVSAPGTDSGIALTEAAPARSQVTPTRQDVVNAAVSLVADDPIAAADRTQAIAENRGGRVDSRTDSPSVDDGPASAALTVRVPADGLDAALDEVGTVGRVTAVGVDRTDVTDQVTDVDARIAALDATVTRLRDLLATASSTADLLAAETALSDRQGELDSLRGQQQSLRERIDLATVSVQITETETASRGGVGDAFADGWHALLRALTAVGLFLVAAVPWAALVAVLVGLVIGLLRLRRRRRTRARPAQMLPSNPS</sequence>
<dbReference type="PROSITE" id="PS51257">
    <property type="entry name" value="PROKAR_LIPOPROTEIN"/>
    <property type="match status" value="1"/>
</dbReference>
<dbReference type="Pfam" id="PF14257">
    <property type="entry name" value="DUF4349"/>
    <property type="match status" value="1"/>
</dbReference>
<evidence type="ECO:0000256" key="1">
    <source>
        <dbReference type="SAM" id="MobiDB-lite"/>
    </source>
</evidence>
<dbReference type="InterPro" id="IPR025645">
    <property type="entry name" value="DUF4349"/>
</dbReference>